<evidence type="ECO:0000259" key="1">
    <source>
        <dbReference type="Pfam" id="PF00535"/>
    </source>
</evidence>
<feature type="domain" description="Glycosyltransferase 2-like" evidence="1">
    <location>
        <begin position="47"/>
        <end position="123"/>
    </location>
</feature>
<gene>
    <name evidence="2" type="ORF">L0P57_03155</name>
</gene>
<name>A0ABS9MGL2_9FIRM</name>
<dbReference type="RefSeq" id="WP_087230856.1">
    <property type="nucleotide sequence ID" value="NZ_JAKNHQ010000003.1"/>
</dbReference>
<organism evidence="2 3">
    <name type="scientific">Anaeromassilibacillus senegalensis</name>
    <dbReference type="NCBI Taxonomy" id="1673717"/>
    <lineage>
        <taxon>Bacteria</taxon>
        <taxon>Bacillati</taxon>
        <taxon>Bacillota</taxon>
        <taxon>Clostridia</taxon>
        <taxon>Eubacteriales</taxon>
        <taxon>Acutalibacteraceae</taxon>
        <taxon>Anaeromassilibacillus</taxon>
    </lineage>
</organism>
<protein>
    <submittedName>
        <fullName evidence="2">Glycosyltransferase family 2 protein</fullName>
    </submittedName>
</protein>
<reference evidence="2 3" key="1">
    <citation type="submission" date="2022-01" db="EMBL/GenBank/DDBJ databases">
        <title>Collection of gut derived symbiotic bacterial strains cultured from healthy donors.</title>
        <authorList>
            <person name="Lin H."/>
            <person name="Kohout C."/>
            <person name="Waligurski E."/>
            <person name="Pamer E.G."/>
        </authorList>
    </citation>
    <scope>NUCLEOTIDE SEQUENCE [LARGE SCALE GENOMIC DNA]</scope>
    <source>
        <strain evidence="2 3">DFI.7.58</strain>
    </source>
</reference>
<dbReference type="Proteomes" id="UP001298681">
    <property type="component" value="Unassembled WGS sequence"/>
</dbReference>
<keyword evidence="3" id="KW-1185">Reference proteome</keyword>
<proteinExistence type="predicted"/>
<dbReference type="Gene3D" id="3.90.550.10">
    <property type="entry name" value="Spore Coat Polysaccharide Biosynthesis Protein SpsA, Chain A"/>
    <property type="match status" value="1"/>
</dbReference>
<dbReference type="EMBL" id="JAKNHQ010000003">
    <property type="protein sequence ID" value="MCG4609938.1"/>
    <property type="molecule type" value="Genomic_DNA"/>
</dbReference>
<accession>A0ABS9MGL2</accession>
<comment type="caution">
    <text evidence="2">The sequence shown here is derived from an EMBL/GenBank/DDBJ whole genome shotgun (WGS) entry which is preliminary data.</text>
</comment>
<evidence type="ECO:0000313" key="2">
    <source>
        <dbReference type="EMBL" id="MCG4609938.1"/>
    </source>
</evidence>
<dbReference type="CDD" id="cd00761">
    <property type="entry name" value="Glyco_tranf_GTA_type"/>
    <property type="match status" value="1"/>
</dbReference>
<evidence type="ECO:0000313" key="3">
    <source>
        <dbReference type="Proteomes" id="UP001298681"/>
    </source>
</evidence>
<dbReference type="InterPro" id="IPR029044">
    <property type="entry name" value="Nucleotide-diphossugar_trans"/>
</dbReference>
<dbReference type="SUPFAM" id="SSF53448">
    <property type="entry name" value="Nucleotide-diphospho-sugar transferases"/>
    <property type="match status" value="1"/>
</dbReference>
<dbReference type="InterPro" id="IPR001173">
    <property type="entry name" value="Glyco_trans_2-like"/>
</dbReference>
<dbReference type="Pfam" id="PF00535">
    <property type="entry name" value="Glycos_transf_2"/>
    <property type="match status" value="1"/>
</dbReference>
<sequence>MRLQVLIATQGQSGHRLLDQMQIRSDAIIGNQCGRYEVETFSFHGYDVQIYSYRERGVGLNRNHIWMRADADICLFADDDVRYDDHYAEKILTEFSKHPEADVLLFNFHCKNKTREEYIIPKWKRVRWYNSLRYGTYRIAVRTERVRRANIAFSLLFGGGARYGSGEDCIFLHDCLRHGLKIYACPIFLGEVSHQDSTWFHGYTQKFFHDKGALFAHLFPRLAKPFCLVFLIRHPSFRTDGLPFWKAYHAMKGGIQEYLGKYSEGVPCEKTADLRQQ</sequence>